<keyword evidence="2" id="KW-1185">Reference proteome</keyword>
<dbReference type="Proteomes" id="UP000738376">
    <property type="component" value="Unassembled WGS sequence"/>
</dbReference>
<dbReference type="EMBL" id="JAAVJL010000001">
    <property type="protein sequence ID" value="NMF57425.1"/>
    <property type="molecule type" value="Genomic_DNA"/>
</dbReference>
<proteinExistence type="predicted"/>
<organism evidence="1 2">
    <name type="scientific">Pseudanabaena yagii GIHE-NHR1</name>
    <dbReference type="NCBI Taxonomy" id="2722753"/>
    <lineage>
        <taxon>Bacteria</taxon>
        <taxon>Bacillati</taxon>
        <taxon>Cyanobacteriota</taxon>
        <taxon>Cyanophyceae</taxon>
        <taxon>Pseudanabaenales</taxon>
        <taxon>Pseudanabaenaceae</taxon>
        <taxon>Pseudanabaena</taxon>
        <taxon>Pseudanabaena yagii</taxon>
    </lineage>
</organism>
<evidence type="ECO:0000313" key="1">
    <source>
        <dbReference type="EMBL" id="NMF57425.1"/>
    </source>
</evidence>
<gene>
    <name evidence="1" type="ORF">HC246_05160</name>
</gene>
<dbReference type="RefSeq" id="WP_169362458.1">
    <property type="nucleotide sequence ID" value="NZ_JAAVJL010000001.1"/>
</dbReference>
<reference evidence="1 2" key="1">
    <citation type="submission" date="2020-03" db="EMBL/GenBank/DDBJ databases">
        <title>Draft Genome Sequence of 2-Methylisoborneol Producing Pseudanabaena yagii Strain GIHE-NHR1 Isolated from North Han River in South Korea.</title>
        <authorList>
            <person name="Jeong J."/>
        </authorList>
    </citation>
    <scope>NUCLEOTIDE SEQUENCE [LARGE SCALE GENOMIC DNA]</scope>
    <source>
        <strain evidence="1 2">GIHE-NHR1</strain>
    </source>
</reference>
<name>A0ABX1LMS0_9CYAN</name>
<evidence type="ECO:0000313" key="2">
    <source>
        <dbReference type="Proteomes" id="UP000738376"/>
    </source>
</evidence>
<accession>A0ABX1LMS0</accession>
<comment type="caution">
    <text evidence="1">The sequence shown here is derived from an EMBL/GenBank/DDBJ whole genome shotgun (WGS) entry which is preliminary data.</text>
</comment>
<sequence length="176" mass="20229">MESTITWQLGSTDPDAEANLARIAQWWVSLAGQEIIWQQRPINDNTNREAIDWSKQALDETFTIQNPSFRGITLYWYKPNSPDERNISVGYLQLDLFNQQLDVLPSSGRSYQLRVTLPKIVYQKIQLDDPQFGSLTQPNGDTVLLFRDEKQRLEIQINLSAINTTLLQQKISSTNS</sequence>
<protein>
    <submittedName>
        <fullName evidence="1">Uncharacterized protein</fullName>
    </submittedName>
</protein>